<evidence type="ECO:0000256" key="2">
    <source>
        <dbReference type="ARBA" id="ARBA00007556"/>
    </source>
</evidence>
<evidence type="ECO:0000256" key="3">
    <source>
        <dbReference type="ARBA" id="ARBA00022448"/>
    </source>
</evidence>
<dbReference type="Proteomes" id="UP001374893">
    <property type="component" value="Chromosome"/>
</dbReference>
<name>A0ABM7RH88_9BACT</name>
<reference evidence="8 9" key="1">
    <citation type="submission" date="2021-06" db="EMBL/GenBank/DDBJ databases">
        <title>Complete genome of Haloferula helveola possessing various polysaccharide degrading enzymes.</title>
        <authorList>
            <person name="Takami H."/>
            <person name="Huang C."/>
            <person name="Hamasaki K."/>
        </authorList>
    </citation>
    <scope>NUCLEOTIDE SEQUENCE [LARGE SCALE GENOMIC DNA]</scope>
    <source>
        <strain evidence="8 9">CN-1</strain>
    </source>
</reference>
<dbReference type="PANTHER" id="PTHR30188:SF4">
    <property type="entry name" value="PROTEIN TRIGALACTOSYLDIACYLGLYCEROL 1, CHLOROPLASTIC"/>
    <property type="match status" value="1"/>
</dbReference>
<dbReference type="PANTHER" id="PTHR30188">
    <property type="entry name" value="ABC TRANSPORTER PERMEASE PROTEIN-RELATED"/>
    <property type="match status" value="1"/>
</dbReference>
<dbReference type="Pfam" id="PF02405">
    <property type="entry name" value="MlaE"/>
    <property type="match status" value="1"/>
</dbReference>
<proteinExistence type="inferred from homology"/>
<keyword evidence="4 7" id="KW-0812">Transmembrane</keyword>
<keyword evidence="6 7" id="KW-0472">Membrane</keyword>
<keyword evidence="3" id="KW-0813">Transport</keyword>
<keyword evidence="5 7" id="KW-1133">Transmembrane helix</keyword>
<protein>
    <submittedName>
        <fullName evidence="8">ABC transporter permease</fullName>
    </submittedName>
</protein>
<accession>A0ABM7RH88</accession>
<evidence type="ECO:0000256" key="4">
    <source>
        <dbReference type="ARBA" id="ARBA00022692"/>
    </source>
</evidence>
<dbReference type="InterPro" id="IPR030802">
    <property type="entry name" value="Permease_MalE"/>
</dbReference>
<feature type="transmembrane region" description="Helical" evidence="7">
    <location>
        <begin position="161"/>
        <end position="182"/>
    </location>
</feature>
<evidence type="ECO:0000313" key="9">
    <source>
        <dbReference type="Proteomes" id="UP001374893"/>
    </source>
</evidence>
<sequence length="262" mass="27476">MFARIGNQTLGFLSYLGELGQLIAQIAESIKNGKLRGTLILRQIAEIGYRSQPVVIMTGAFTGAVLAAQALFQFSPLGMESGAGALVSVAMLRELGPSITALMLAGRVGASMAAEIGTMKVTEQIDALRSMGVHPIDYLVTPRMIAMFIAMPLLIAESAAFGIGASLVVGTGPFGVNAAYWMDQVHHYTDLSDILIALIKGVVFGFLIVTVSCHQGLTVTNGAVGVGQGTTRAMVFSALALLVFNFFLTLLLNMVFPAGFGG</sequence>
<evidence type="ECO:0000256" key="1">
    <source>
        <dbReference type="ARBA" id="ARBA00004141"/>
    </source>
</evidence>
<dbReference type="InterPro" id="IPR003453">
    <property type="entry name" value="ABC_MlaE_roteobac"/>
</dbReference>
<dbReference type="EMBL" id="AP024702">
    <property type="protein sequence ID" value="BCX49683.1"/>
    <property type="molecule type" value="Genomic_DNA"/>
</dbReference>
<feature type="transmembrane region" description="Helical" evidence="7">
    <location>
        <begin position="233"/>
        <end position="256"/>
    </location>
</feature>
<evidence type="ECO:0000313" key="8">
    <source>
        <dbReference type="EMBL" id="BCX49683.1"/>
    </source>
</evidence>
<comment type="similarity">
    <text evidence="2 7">Belongs to the MlaE permease family.</text>
</comment>
<dbReference type="NCBIfam" id="TIGR00056">
    <property type="entry name" value="MlaE family lipid ABC transporter permease subunit"/>
    <property type="match status" value="1"/>
</dbReference>
<evidence type="ECO:0000256" key="5">
    <source>
        <dbReference type="ARBA" id="ARBA00022989"/>
    </source>
</evidence>
<keyword evidence="9" id="KW-1185">Reference proteome</keyword>
<evidence type="ECO:0000256" key="6">
    <source>
        <dbReference type="ARBA" id="ARBA00023136"/>
    </source>
</evidence>
<organism evidence="8 9">
    <name type="scientific">Haloferula helveola</name>
    <dbReference type="NCBI Taxonomy" id="490095"/>
    <lineage>
        <taxon>Bacteria</taxon>
        <taxon>Pseudomonadati</taxon>
        <taxon>Verrucomicrobiota</taxon>
        <taxon>Verrucomicrobiia</taxon>
        <taxon>Verrucomicrobiales</taxon>
        <taxon>Verrucomicrobiaceae</taxon>
        <taxon>Haloferula</taxon>
    </lineage>
</organism>
<gene>
    <name evidence="8" type="primary">ycf63</name>
    <name evidence="8" type="ORF">HAHE_35910</name>
</gene>
<comment type="caution">
    <text evidence="7">Lacks conserved residue(s) required for the propagation of feature annotation.</text>
</comment>
<dbReference type="RefSeq" id="WP_338686386.1">
    <property type="nucleotide sequence ID" value="NZ_AP024702.1"/>
</dbReference>
<evidence type="ECO:0000256" key="7">
    <source>
        <dbReference type="RuleBase" id="RU362044"/>
    </source>
</evidence>
<comment type="subcellular location">
    <subcellularLocation>
        <location evidence="1">Membrane</location>
        <topology evidence="1">Multi-pass membrane protein</topology>
    </subcellularLocation>
</comment>
<feature type="transmembrane region" description="Helical" evidence="7">
    <location>
        <begin position="194"/>
        <end position="213"/>
    </location>
</feature>